<dbReference type="EMBL" id="CP036273">
    <property type="protein sequence ID" value="QDU20017.1"/>
    <property type="molecule type" value="Genomic_DNA"/>
</dbReference>
<evidence type="ECO:0000313" key="3">
    <source>
        <dbReference type="EMBL" id="QDU20017.1"/>
    </source>
</evidence>
<proteinExistence type="predicted"/>
<sequence precursor="true">MRLALQTVPAACVFLASCAALPDHPPHREPRVVERTPLPRVPPPNTLERAGNSNCVAPWAIPGVTSHESGGYIGGGSLFHNNRPLAKGIGSTAGAPGDGTFGLDFVGFGHRPGRVFLAPSPDPSAGVAIADNYKTDTHYPKDVFNIRPLRKALVEKREEAHERREGGEGHE</sequence>
<keyword evidence="4" id="KW-1185">Reference proteome</keyword>
<name>A0A517XR77_9BACT</name>
<gene>
    <name evidence="3" type="ORF">ETAA1_19600</name>
</gene>
<dbReference type="AlphaFoldDB" id="A0A517XR77"/>
<feature type="region of interest" description="Disordered" evidence="1">
    <location>
        <begin position="25"/>
        <end position="49"/>
    </location>
</feature>
<dbReference type="OrthoDB" id="289460at2"/>
<organism evidence="3 4">
    <name type="scientific">Urbifossiella limnaea</name>
    <dbReference type="NCBI Taxonomy" id="2528023"/>
    <lineage>
        <taxon>Bacteria</taxon>
        <taxon>Pseudomonadati</taxon>
        <taxon>Planctomycetota</taxon>
        <taxon>Planctomycetia</taxon>
        <taxon>Gemmatales</taxon>
        <taxon>Gemmataceae</taxon>
        <taxon>Urbifossiella</taxon>
    </lineage>
</organism>
<feature type="chain" id="PRO_5021891973" evidence="2">
    <location>
        <begin position="20"/>
        <end position="171"/>
    </location>
</feature>
<evidence type="ECO:0000256" key="2">
    <source>
        <dbReference type="SAM" id="SignalP"/>
    </source>
</evidence>
<dbReference type="RefSeq" id="WP_145236861.1">
    <property type="nucleotide sequence ID" value="NZ_CP036273.1"/>
</dbReference>
<protein>
    <submittedName>
        <fullName evidence="3">Uncharacterized protein</fullName>
    </submittedName>
</protein>
<evidence type="ECO:0000256" key="1">
    <source>
        <dbReference type="SAM" id="MobiDB-lite"/>
    </source>
</evidence>
<feature type="compositionally biased region" description="Basic and acidic residues" evidence="1">
    <location>
        <begin position="25"/>
        <end position="34"/>
    </location>
</feature>
<dbReference type="PROSITE" id="PS51257">
    <property type="entry name" value="PROKAR_LIPOPROTEIN"/>
    <property type="match status" value="1"/>
</dbReference>
<reference evidence="3 4" key="1">
    <citation type="submission" date="2019-02" db="EMBL/GenBank/DDBJ databases">
        <title>Deep-cultivation of Planctomycetes and their phenomic and genomic characterization uncovers novel biology.</title>
        <authorList>
            <person name="Wiegand S."/>
            <person name="Jogler M."/>
            <person name="Boedeker C."/>
            <person name="Pinto D."/>
            <person name="Vollmers J."/>
            <person name="Rivas-Marin E."/>
            <person name="Kohn T."/>
            <person name="Peeters S.H."/>
            <person name="Heuer A."/>
            <person name="Rast P."/>
            <person name="Oberbeckmann S."/>
            <person name="Bunk B."/>
            <person name="Jeske O."/>
            <person name="Meyerdierks A."/>
            <person name="Storesund J.E."/>
            <person name="Kallscheuer N."/>
            <person name="Luecker S."/>
            <person name="Lage O.M."/>
            <person name="Pohl T."/>
            <person name="Merkel B.J."/>
            <person name="Hornburger P."/>
            <person name="Mueller R.-W."/>
            <person name="Bruemmer F."/>
            <person name="Labrenz M."/>
            <person name="Spormann A.M."/>
            <person name="Op den Camp H."/>
            <person name="Overmann J."/>
            <person name="Amann R."/>
            <person name="Jetten M.S.M."/>
            <person name="Mascher T."/>
            <person name="Medema M.H."/>
            <person name="Devos D.P."/>
            <person name="Kaster A.-K."/>
            <person name="Ovreas L."/>
            <person name="Rohde M."/>
            <person name="Galperin M.Y."/>
            <person name="Jogler C."/>
        </authorList>
    </citation>
    <scope>NUCLEOTIDE SEQUENCE [LARGE SCALE GENOMIC DNA]</scope>
    <source>
        <strain evidence="3 4">ETA_A1</strain>
    </source>
</reference>
<feature type="signal peptide" evidence="2">
    <location>
        <begin position="1"/>
        <end position="19"/>
    </location>
</feature>
<keyword evidence="2" id="KW-0732">Signal</keyword>
<evidence type="ECO:0000313" key="4">
    <source>
        <dbReference type="Proteomes" id="UP000319576"/>
    </source>
</evidence>
<dbReference type="KEGG" id="uli:ETAA1_19600"/>
<dbReference type="Proteomes" id="UP000319576">
    <property type="component" value="Chromosome"/>
</dbReference>
<accession>A0A517XR77</accession>